<evidence type="ECO:0000259" key="4">
    <source>
        <dbReference type="Pfam" id="PF13908"/>
    </source>
</evidence>
<accession>A0A8C4YWP0</accession>
<feature type="transmembrane region" description="Helical" evidence="2">
    <location>
        <begin position="88"/>
        <end position="110"/>
    </location>
</feature>
<keyword evidence="6" id="KW-1185">Reference proteome</keyword>
<dbReference type="Pfam" id="PF13908">
    <property type="entry name" value="Shisa_N"/>
    <property type="match status" value="1"/>
</dbReference>
<gene>
    <name evidence="5" type="primary">LOC115557095</name>
</gene>
<keyword evidence="2" id="KW-0472">Membrane</keyword>
<protein>
    <submittedName>
        <fullName evidence="5">Protein shisa-5-like</fullName>
    </submittedName>
</protein>
<name>A0A8C4YWP0_GADMO</name>
<proteinExistence type="predicted"/>
<evidence type="ECO:0000313" key="6">
    <source>
        <dbReference type="Proteomes" id="UP000694546"/>
    </source>
</evidence>
<dbReference type="AlphaFoldDB" id="A0A8C4YWP0"/>
<keyword evidence="2" id="KW-1133">Transmembrane helix</keyword>
<dbReference type="OrthoDB" id="9949323at2759"/>
<organism evidence="5 6">
    <name type="scientific">Gadus morhua</name>
    <name type="common">Atlantic cod</name>
    <dbReference type="NCBI Taxonomy" id="8049"/>
    <lineage>
        <taxon>Eukaryota</taxon>
        <taxon>Metazoa</taxon>
        <taxon>Chordata</taxon>
        <taxon>Craniata</taxon>
        <taxon>Vertebrata</taxon>
        <taxon>Euteleostomi</taxon>
        <taxon>Actinopterygii</taxon>
        <taxon>Neopterygii</taxon>
        <taxon>Teleostei</taxon>
        <taxon>Neoteleostei</taxon>
        <taxon>Acanthomorphata</taxon>
        <taxon>Zeiogadaria</taxon>
        <taxon>Gadariae</taxon>
        <taxon>Gadiformes</taxon>
        <taxon>Gadoidei</taxon>
        <taxon>Gadidae</taxon>
        <taxon>Gadus</taxon>
    </lineage>
</organism>
<dbReference type="GeneTree" id="ENSGT00940000166256"/>
<feature type="region of interest" description="Disordered" evidence="1">
    <location>
        <begin position="132"/>
        <end position="157"/>
    </location>
</feature>
<dbReference type="OMA" id="HQGPQFT"/>
<evidence type="ECO:0000313" key="5">
    <source>
        <dbReference type="Ensembl" id="ENSGMOP00000001739.2"/>
    </source>
</evidence>
<feature type="compositionally biased region" description="Polar residues" evidence="1">
    <location>
        <begin position="239"/>
        <end position="249"/>
    </location>
</feature>
<evidence type="ECO:0000256" key="1">
    <source>
        <dbReference type="SAM" id="MobiDB-lite"/>
    </source>
</evidence>
<dbReference type="Proteomes" id="UP000694546">
    <property type="component" value="Chromosome 13"/>
</dbReference>
<feature type="compositionally biased region" description="Polar residues" evidence="1">
    <location>
        <begin position="133"/>
        <end position="153"/>
    </location>
</feature>
<dbReference type="GeneID" id="115557095"/>
<reference evidence="5" key="1">
    <citation type="submission" date="2025-08" db="UniProtKB">
        <authorList>
            <consortium name="Ensembl"/>
        </authorList>
    </citation>
    <scope>IDENTIFICATION</scope>
</reference>
<dbReference type="RefSeq" id="XP_030230540.1">
    <property type="nucleotide sequence ID" value="XM_030374680.1"/>
</dbReference>
<evidence type="ECO:0000256" key="3">
    <source>
        <dbReference type="SAM" id="SignalP"/>
    </source>
</evidence>
<feature type="region of interest" description="Disordered" evidence="1">
    <location>
        <begin position="175"/>
        <end position="202"/>
    </location>
</feature>
<feature type="region of interest" description="Disordered" evidence="1">
    <location>
        <begin position="231"/>
        <end position="282"/>
    </location>
</feature>
<feature type="chain" id="PRO_5045743654" evidence="3">
    <location>
        <begin position="24"/>
        <end position="282"/>
    </location>
</feature>
<feature type="signal peptide" evidence="3">
    <location>
        <begin position="1"/>
        <end position="23"/>
    </location>
</feature>
<dbReference type="Ensembl" id="ENSGMOT00000001799.2">
    <property type="protein sequence ID" value="ENSGMOP00000001739.2"/>
    <property type="gene ID" value="ENSGMOG00000001662.2"/>
</dbReference>
<feature type="domain" description="Shisa N-terminal" evidence="4">
    <location>
        <begin position="26"/>
        <end position="71"/>
    </location>
</feature>
<reference evidence="5" key="2">
    <citation type="submission" date="2025-09" db="UniProtKB">
        <authorList>
            <consortium name="Ensembl"/>
        </authorList>
    </citation>
    <scope>IDENTIFICATION</scope>
</reference>
<evidence type="ECO:0000256" key="2">
    <source>
        <dbReference type="SAM" id="Phobius"/>
    </source>
</evidence>
<dbReference type="InterPro" id="IPR053891">
    <property type="entry name" value="Shisa_N"/>
</dbReference>
<keyword evidence="2" id="KW-0812">Transmembrane</keyword>
<keyword evidence="3" id="KW-0732">Signal</keyword>
<sequence>MAAGLSGVIKCVIFAILIPIVSAGDNDCKSYYDYRQNYHPEETCPVFCCGSCIEKYCCRDSFLQFTEDGQEACIDHRSSSPITIGSSVTVAVIGILIIISCCVCPCCCLYKICRKPRPVIATTTHTTVVTHTPQHYPQQPTASPGIQGPSYQGGQVPGYQSIPVQPGYGAQPMPQQYGAQPMPQAYGGQPMPQAYGGQPMPPTPYPAYTPGPPPAYQEAMGPSYGPSPMAYSQAAFTPGQPSYPLQPSGQPHAQAIAPPPPADHGQPAYNPAYAQPPPKTGY</sequence>